<evidence type="ECO:0000313" key="3">
    <source>
        <dbReference type="Proteomes" id="UP001266357"/>
    </source>
</evidence>
<comment type="caution">
    <text evidence="2">The sequence shown here is derived from an EMBL/GenBank/DDBJ whole genome shotgun (WGS) entry which is preliminary data.</text>
</comment>
<feature type="domain" description="NTP pyrophosphohydrolase MazG-like" evidence="1">
    <location>
        <begin position="45"/>
        <end position="109"/>
    </location>
</feature>
<reference evidence="2 3" key="1">
    <citation type="submission" date="2023-09" db="EMBL/GenBank/DDBJ databases">
        <authorList>
            <person name="Rey-Velasco X."/>
        </authorList>
    </citation>
    <scope>NUCLEOTIDE SEQUENCE [LARGE SCALE GENOMIC DNA]</scope>
    <source>
        <strain evidence="2 3">W431</strain>
    </source>
</reference>
<dbReference type="InterPro" id="IPR004518">
    <property type="entry name" value="MazG-like_dom"/>
</dbReference>
<keyword evidence="3" id="KW-1185">Reference proteome</keyword>
<dbReference type="Pfam" id="PF03819">
    <property type="entry name" value="MazG"/>
    <property type="match status" value="1"/>
</dbReference>
<accession>A0ABU2ZYV4</accession>
<dbReference type="EMBL" id="JAVRIF010000002">
    <property type="protein sequence ID" value="MDT0603079.1"/>
    <property type="molecule type" value="Genomic_DNA"/>
</dbReference>
<sequence>MINTRQEGLLCYCIPKKDERLNMTINEIAEQNYLWVEKMGWHNKTPLEALALVASEVGEAINECRHEKPSENFSEELADIVLRVLDLAHWQGIDMEKALLLKMAKNEQRGSRGRVK</sequence>
<evidence type="ECO:0000259" key="1">
    <source>
        <dbReference type="Pfam" id="PF03819"/>
    </source>
</evidence>
<name>A0ABU2ZYV4_9GAMM</name>
<protein>
    <submittedName>
        <fullName evidence="2">MazG nucleotide pyrophosphohydrolase domain-containing protein</fullName>
    </submittedName>
</protein>
<dbReference type="SUPFAM" id="SSF101386">
    <property type="entry name" value="all-alpha NTP pyrophosphatases"/>
    <property type="match status" value="1"/>
</dbReference>
<dbReference type="RefSeq" id="WP_311578528.1">
    <property type="nucleotide sequence ID" value="NZ_JAVRIF010000002.1"/>
</dbReference>
<dbReference type="Gene3D" id="1.10.287.1080">
    <property type="entry name" value="MazG-like"/>
    <property type="match status" value="1"/>
</dbReference>
<gene>
    <name evidence="2" type="ORF">RM573_05685</name>
</gene>
<proteinExistence type="predicted"/>
<organism evidence="2 3">
    <name type="scientific">Thalassotalea castellviae</name>
    <dbReference type="NCBI Taxonomy" id="3075612"/>
    <lineage>
        <taxon>Bacteria</taxon>
        <taxon>Pseudomonadati</taxon>
        <taxon>Pseudomonadota</taxon>
        <taxon>Gammaproteobacteria</taxon>
        <taxon>Alteromonadales</taxon>
        <taxon>Colwelliaceae</taxon>
        <taxon>Thalassotalea</taxon>
    </lineage>
</organism>
<evidence type="ECO:0000313" key="2">
    <source>
        <dbReference type="EMBL" id="MDT0603079.1"/>
    </source>
</evidence>
<dbReference type="Proteomes" id="UP001266357">
    <property type="component" value="Unassembled WGS sequence"/>
</dbReference>